<dbReference type="AlphaFoldDB" id="A0A5R9DTV6"/>
<sequence>MTSTPAPAIWRFADHDVVRTGDGPAWYRGLRNTQRWAVPGGDTPAEIDDDAVRGLLAADPRAVFAPARPDAYKPLPGRRLDTPDALRLLDIRPATGAVLHRSSLGRVGDFLGSTTGSPLPPVPDLHPADVRASLQGTARRYPAARITLDRLHGRIHARYAIAHTLHTHTYVLIGA</sequence>
<gene>
    <name evidence="1" type="ORF">FEF34_37895</name>
</gene>
<reference evidence="1 2" key="1">
    <citation type="submission" date="2019-05" db="EMBL/GenBank/DDBJ databases">
        <title>Streptomyces marianii sp. nov., a novel marine actinomycete from southern coast of India.</title>
        <authorList>
            <person name="Iniyan A.M."/>
            <person name="Wink J."/>
            <person name="Ramprasad E."/>
            <person name="Ramana C.V."/>
            <person name="Bunk B."/>
            <person name="Sproer C."/>
            <person name="Joseph F.-J.R.S."/>
            <person name="Vincent S.G.P."/>
        </authorList>
    </citation>
    <scope>NUCLEOTIDE SEQUENCE [LARGE SCALE GENOMIC DNA]</scope>
    <source>
        <strain evidence="1 2">ICN19</strain>
    </source>
</reference>
<dbReference type="EMBL" id="VAWE01000002">
    <property type="protein sequence ID" value="TLQ39178.1"/>
    <property type="molecule type" value="Genomic_DNA"/>
</dbReference>
<evidence type="ECO:0000313" key="2">
    <source>
        <dbReference type="Proteomes" id="UP000305921"/>
    </source>
</evidence>
<dbReference type="OrthoDB" id="4197058at2"/>
<proteinExistence type="predicted"/>
<keyword evidence="2" id="KW-1185">Reference proteome</keyword>
<dbReference type="Proteomes" id="UP000305921">
    <property type="component" value="Unassembled WGS sequence"/>
</dbReference>
<dbReference type="RefSeq" id="WP_138057990.1">
    <property type="nucleotide sequence ID" value="NZ_VAWE01000002.1"/>
</dbReference>
<evidence type="ECO:0000313" key="1">
    <source>
        <dbReference type="EMBL" id="TLQ39178.1"/>
    </source>
</evidence>
<accession>A0A5R9DTV6</accession>
<organism evidence="1 2">
    <name type="scientific">Streptomyces marianii</name>
    <dbReference type="NCBI Taxonomy" id="1817406"/>
    <lineage>
        <taxon>Bacteria</taxon>
        <taxon>Bacillati</taxon>
        <taxon>Actinomycetota</taxon>
        <taxon>Actinomycetes</taxon>
        <taxon>Kitasatosporales</taxon>
        <taxon>Streptomycetaceae</taxon>
        <taxon>Streptomyces</taxon>
    </lineage>
</organism>
<name>A0A5R9DTV6_9ACTN</name>
<comment type="caution">
    <text evidence="1">The sequence shown here is derived from an EMBL/GenBank/DDBJ whole genome shotgun (WGS) entry which is preliminary data.</text>
</comment>
<protein>
    <submittedName>
        <fullName evidence="1">Uncharacterized protein</fullName>
    </submittedName>
</protein>